<dbReference type="Pfam" id="PF00656">
    <property type="entry name" value="Peptidase_C14"/>
    <property type="match status" value="1"/>
</dbReference>
<dbReference type="SUPFAM" id="SSF52129">
    <property type="entry name" value="Caspase-like"/>
    <property type="match status" value="1"/>
</dbReference>
<dbReference type="PANTHER" id="PTHR47901:SF8">
    <property type="entry name" value="CASPASE-3"/>
    <property type="match status" value="1"/>
</dbReference>
<keyword evidence="1" id="KW-0645">Protease</keyword>
<feature type="domain" description="Caspase family p20" evidence="4">
    <location>
        <begin position="1"/>
        <end position="54"/>
    </location>
</feature>
<keyword evidence="3" id="KW-0378">Hydrolase</keyword>
<dbReference type="AlphaFoldDB" id="A0A9J6GRH6"/>
<gene>
    <name evidence="5" type="ORF">HPB48_013456</name>
</gene>
<sequence>MVVLMSRGDTGIIYGNDNKPLYLNEIFKVFNNKNCPSLQGKPKVFFIEACPGDPQRRVSSSGVRFFILTTFVTSGGGLRQEECILLRRST</sequence>
<evidence type="ECO:0000256" key="1">
    <source>
        <dbReference type="ARBA" id="ARBA00022670"/>
    </source>
</evidence>
<dbReference type="PANTHER" id="PTHR47901">
    <property type="entry name" value="CASPASE RECRUITMENT DOMAIN-CONTAINING PROTEIN 18"/>
    <property type="match status" value="1"/>
</dbReference>
<evidence type="ECO:0000313" key="6">
    <source>
        <dbReference type="Proteomes" id="UP000821853"/>
    </source>
</evidence>
<dbReference type="OrthoDB" id="6044770at2759"/>
<dbReference type="PROSITE" id="PS50208">
    <property type="entry name" value="CASPASE_P20"/>
    <property type="match status" value="1"/>
</dbReference>
<keyword evidence="2" id="KW-0053">Apoptosis</keyword>
<comment type="caution">
    <text evidence="5">The sequence shown here is derived from an EMBL/GenBank/DDBJ whole genome shotgun (WGS) entry which is preliminary data.</text>
</comment>
<evidence type="ECO:0000256" key="2">
    <source>
        <dbReference type="ARBA" id="ARBA00022703"/>
    </source>
</evidence>
<dbReference type="EMBL" id="JABSTR010000008">
    <property type="protein sequence ID" value="KAH9377313.1"/>
    <property type="molecule type" value="Genomic_DNA"/>
</dbReference>
<dbReference type="GO" id="GO:0004197">
    <property type="term" value="F:cysteine-type endopeptidase activity"/>
    <property type="evidence" value="ECO:0007669"/>
    <property type="project" value="InterPro"/>
</dbReference>
<evidence type="ECO:0000256" key="3">
    <source>
        <dbReference type="ARBA" id="ARBA00022801"/>
    </source>
</evidence>
<evidence type="ECO:0000313" key="5">
    <source>
        <dbReference type="EMBL" id="KAH9377313.1"/>
    </source>
</evidence>
<dbReference type="GO" id="GO:0006915">
    <property type="term" value="P:apoptotic process"/>
    <property type="evidence" value="ECO:0007669"/>
    <property type="project" value="UniProtKB-KW"/>
</dbReference>
<evidence type="ECO:0000259" key="4">
    <source>
        <dbReference type="PROSITE" id="PS50208"/>
    </source>
</evidence>
<protein>
    <recommendedName>
        <fullName evidence="4">Caspase family p20 domain-containing protein</fullName>
    </recommendedName>
</protein>
<dbReference type="InterPro" id="IPR001309">
    <property type="entry name" value="Pept_C14_p20"/>
</dbReference>
<dbReference type="InterPro" id="IPR029030">
    <property type="entry name" value="Caspase-like_dom_sf"/>
</dbReference>
<accession>A0A9J6GRH6</accession>
<dbReference type="Proteomes" id="UP000821853">
    <property type="component" value="Unassembled WGS sequence"/>
</dbReference>
<name>A0A9J6GRH6_HAELO</name>
<keyword evidence="6" id="KW-1185">Reference proteome</keyword>
<reference evidence="5 6" key="1">
    <citation type="journal article" date="2020" name="Cell">
        <title>Large-Scale Comparative Analyses of Tick Genomes Elucidate Their Genetic Diversity and Vector Capacities.</title>
        <authorList>
            <consortium name="Tick Genome and Microbiome Consortium (TIGMIC)"/>
            <person name="Jia N."/>
            <person name="Wang J."/>
            <person name="Shi W."/>
            <person name="Du L."/>
            <person name="Sun Y."/>
            <person name="Zhan W."/>
            <person name="Jiang J.F."/>
            <person name="Wang Q."/>
            <person name="Zhang B."/>
            <person name="Ji P."/>
            <person name="Bell-Sakyi L."/>
            <person name="Cui X.M."/>
            <person name="Yuan T.T."/>
            <person name="Jiang B.G."/>
            <person name="Yang W.F."/>
            <person name="Lam T.T."/>
            <person name="Chang Q.C."/>
            <person name="Ding S.J."/>
            <person name="Wang X.J."/>
            <person name="Zhu J.G."/>
            <person name="Ruan X.D."/>
            <person name="Zhao L."/>
            <person name="Wei J.T."/>
            <person name="Ye R.Z."/>
            <person name="Que T.C."/>
            <person name="Du C.H."/>
            <person name="Zhou Y.H."/>
            <person name="Cheng J.X."/>
            <person name="Dai P.F."/>
            <person name="Guo W.B."/>
            <person name="Han X.H."/>
            <person name="Huang E.J."/>
            <person name="Li L.F."/>
            <person name="Wei W."/>
            <person name="Gao Y.C."/>
            <person name="Liu J.Z."/>
            <person name="Shao H.Z."/>
            <person name="Wang X."/>
            <person name="Wang C.C."/>
            <person name="Yang T.C."/>
            <person name="Huo Q.B."/>
            <person name="Li W."/>
            <person name="Chen H.Y."/>
            <person name="Chen S.E."/>
            <person name="Zhou L.G."/>
            <person name="Ni X.B."/>
            <person name="Tian J.H."/>
            <person name="Sheng Y."/>
            <person name="Liu T."/>
            <person name="Pan Y.S."/>
            <person name="Xia L.Y."/>
            <person name="Li J."/>
            <person name="Zhao F."/>
            <person name="Cao W.C."/>
        </authorList>
    </citation>
    <scope>NUCLEOTIDE SEQUENCE [LARGE SCALE GENOMIC DNA]</scope>
    <source>
        <strain evidence="5">HaeL-2018</strain>
    </source>
</reference>
<dbReference type="GO" id="GO:0006508">
    <property type="term" value="P:proteolysis"/>
    <property type="evidence" value="ECO:0007669"/>
    <property type="project" value="UniProtKB-KW"/>
</dbReference>
<dbReference type="InterPro" id="IPR002398">
    <property type="entry name" value="Pept_C14"/>
</dbReference>
<dbReference type="InterPro" id="IPR011600">
    <property type="entry name" value="Pept_C14_caspase"/>
</dbReference>
<dbReference type="Gene3D" id="3.40.50.1460">
    <property type="match status" value="1"/>
</dbReference>
<proteinExistence type="predicted"/>
<organism evidence="5 6">
    <name type="scientific">Haemaphysalis longicornis</name>
    <name type="common">Bush tick</name>
    <dbReference type="NCBI Taxonomy" id="44386"/>
    <lineage>
        <taxon>Eukaryota</taxon>
        <taxon>Metazoa</taxon>
        <taxon>Ecdysozoa</taxon>
        <taxon>Arthropoda</taxon>
        <taxon>Chelicerata</taxon>
        <taxon>Arachnida</taxon>
        <taxon>Acari</taxon>
        <taxon>Parasitiformes</taxon>
        <taxon>Ixodida</taxon>
        <taxon>Ixodoidea</taxon>
        <taxon>Ixodidae</taxon>
        <taxon>Haemaphysalinae</taxon>
        <taxon>Haemaphysalis</taxon>
    </lineage>
</organism>
<dbReference type="VEuPathDB" id="VectorBase:HLOH_042904"/>